<proteinExistence type="predicted"/>
<dbReference type="Proteomes" id="UP000186955">
    <property type="component" value="Unassembled WGS sequence"/>
</dbReference>
<accession>A0A1Q5TL48</accession>
<keyword evidence="3" id="KW-1185">Reference proteome</keyword>
<reference evidence="2 3" key="1">
    <citation type="submission" date="2016-10" db="EMBL/GenBank/DDBJ databases">
        <title>Genome sequence of the ascomycete fungus Penicillium subrubescens.</title>
        <authorList>
            <person name="De Vries R.P."/>
            <person name="Peng M."/>
            <person name="Dilokpimol A."/>
            <person name="Hilden K."/>
            <person name="Makela M.R."/>
            <person name="Grigoriev I."/>
            <person name="Riley R."/>
            <person name="Granchi Z."/>
        </authorList>
    </citation>
    <scope>NUCLEOTIDE SEQUENCE [LARGE SCALE GENOMIC DNA]</scope>
    <source>
        <strain evidence="2 3">CBS 132785</strain>
    </source>
</reference>
<evidence type="ECO:0000313" key="3">
    <source>
        <dbReference type="Proteomes" id="UP000186955"/>
    </source>
</evidence>
<name>A0A1Q5TL48_9EURO</name>
<dbReference type="AlphaFoldDB" id="A0A1Q5TL48"/>
<protein>
    <submittedName>
        <fullName evidence="2">Uncharacterized protein</fullName>
    </submittedName>
</protein>
<sequence>MSDNLTGDDPNVESAKSAVPEDRPVSADDYPSKVTTTTKHEGSASEFDVWWSVPEDEDTDNPRNWSDSQKWTIISSLSLVTFLTYVTHRRLPRATIISTD</sequence>
<organism evidence="2 3">
    <name type="scientific">Penicillium subrubescens</name>
    <dbReference type="NCBI Taxonomy" id="1316194"/>
    <lineage>
        <taxon>Eukaryota</taxon>
        <taxon>Fungi</taxon>
        <taxon>Dikarya</taxon>
        <taxon>Ascomycota</taxon>
        <taxon>Pezizomycotina</taxon>
        <taxon>Eurotiomycetes</taxon>
        <taxon>Eurotiomycetidae</taxon>
        <taxon>Eurotiales</taxon>
        <taxon>Aspergillaceae</taxon>
        <taxon>Penicillium</taxon>
    </lineage>
</organism>
<gene>
    <name evidence="2" type="ORF">PENSUB_7529</name>
</gene>
<dbReference type="STRING" id="1316194.A0A1Q5TL48"/>
<evidence type="ECO:0000313" key="2">
    <source>
        <dbReference type="EMBL" id="OKP00948.1"/>
    </source>
</evidence>
<feature type="region of interest" description="Disordered" evidence="1">
    <location>
        <begin position="1"/>
        <end position="45"/>
    </location>
</feature>
<evidence type="ECO:0000256" key="1">
    <source>
        <dbReference type="SAM" id="MobiDB-lite"/>
    </source>
</evidence>
<dbReference type="EMBL" id="MNBE01000642">
    <property type="protein sequence ID" value="OKP00948.1"/>
    <property type="molecule type" value="Genomic_DNA"/>
</dbReference>
<comment type="caution">
    <text evidence="2">The sequence shown here is derived from an EMBL/GenBank/DDBJ whole genome shotgun (WGS) entry which is preliminary data.</text>
</comment>